<dbReference type="GO" id="GO:0097176">
    <property type="term" value="P:epoxide metabolic process"/>
    <property type="evidence" value="ECO:0007669"/>
    <property type="project" value="TreeGrafter"/>
</dbReference>
<feature type="domain" description="AB hydrolase-1" evidence="3">
    <location>
        <begin position="50"/>
        <end position="154"/>
    </location>
</feature>
<evidence type="ECO:0000256" key="1">
    <source>
        <dbReference type="ARBA" id="ARBA00010088"/>
    </source>
</evidence>
<keyword evidence="2" id="KW-0378">Hydrolase</keyword>
<name>A0A0A1T7C8_9HYPO</name>
<reference evidence="4 5" key="1">
    <citation type="journal article" date="2015" name="Genome Announc.">
        <title>Draft Genome Sequence and Gene Annotation of the Entomopathogenic Fungus Verticillium hemipterigenum.</title>
        <authorList>
            <person name="Horn F."/>
            <person name="Habel A."/>
            <person name="Scharf D.H."/>
            <person name="Dworschak J."/>
            <person name="Brakhage A.A."/>
            <person name="Guthke R."/>
            <person name="Hertweck C."/>
            <person name="Linde J."/>
        </authorList>
    </citation>
    <scope>NUCLEOTIDE SEQUENCE [LARGE SCALE GENOMIC DNA]</scope>
</reference>
<sequence length="214" mass="23879">MRDEWVKFDWRKVERRINLVLNYKMEIEDIGTIFDIYFLALFSERTDATPVLLLHGWPGSVLEFMEMVELLKTKYTPADLPYHVIVPSWPGFEFSSSPQIDTDFGTHDVARIFDKLMAQLGLGSGYIAQGGDLGSRVARILAAKYESVKAVHLNYCFMPDPGTTAAEEYSAVEKESLARIQLFIAMGSAYGLIQATKPSTIGLTLSSSLIALLA</sequence>
<evidence type="ECO:0000256" key="2">
    <source>
        <dbReference type="ARBA" id="ARBA00022801"/>
    </source>
</evidence>
<dbReference type="Proteomes" id="UP000039046">
    <property type="component" value="Unassembled WGS sequence"/>
</dbReference>
<dbReference type="SUPFAM" id="SSF53474">
    <property type="entry name" value="alpha/beta-Hydrolases"/>
    <property type="match status" value="1"/>
</dbReference>
<dbReference type="PANTHER" id="PTHR21661">
    <property type="entry name" value="EPOXIDE HYDROLASE 1-RELATED"/>
    <property type="match status" value="1"/>
</dbReference>
<dbReference type="GO" id="GO:0004301">
    <property type="term" value="F:epoxide hydrolase activity"/>
    <property type="evidence" value="ECO:0007669"/>
    <property type="project" value="TreeGrafter"/>
</dbReference>
<dbReference type="STRING" id="1531966.A0A0A1T7C8"/>
<dbReference type="EMBL" id="CDHN01000001">
    <property type="protein sequence ID" value="CEJ82070.1"/>
    <property type="molecule type" value="Genomic_DNA"/>
</dbReference>
<evidence type="ECO:0000313" key="5">
    <source>
        <dbReference type="Proteomes" id="UP000039046"/>
    </source>
</evidence>
<dbReference type="InterPro" id="IPR029058">
    <property type="entry name" value="AB_hydrolase_fold"/>
</dbReference>
<dbReference type="Gene3D" id="3.40.50.1820">
    <property type="entry name" value="alpha/beta hydrolase"/>
    <property type="match status" value="1"/>
</dbReference>
<dbReference type="HOGENOM" id="CLU_019414_2_0_1"/>
<evidence type="ECO:0000259" key="3">
    <source>
        <dbReference type="Pfam" id="PF00561"/>
    </source>
</evidence>
<dbReference type="AlphaFoldDB" id="A0A0A1T7C8"/>
<dbReference type="PANTHER" id="PTHR21661:SF39">
    <property type="entry name" value="HYDROLASE, PUTATIVE (AFU_ORTHOLOGUE AFUA_3G08960)-RELATED"/>
    <property type="match status" value="1"/>
</dbReference>
<dbReference type="InterPro" id="IPR000073">
    <property type="entry name" value="AB_hydrolase_1"/>
</dbReference>
<protein>
    <recommendedName>
        <fullName evidence="3">AB hydrolase-1 domain-containing protein</fullName>
    </recommendedName>
</protein>
<organism evidence="4 5">
    <name type="scientific">[Torrubiella] hemipterigena</name>
    <dbReference type="NCBI Taxonomy" id="1531966"/>
    <lineage>
        <taxon>Eukaryota</taxon>
        <taxon>Fungi</taxon>
        <taxon>Dikarya</taxon>
        <taxon>Ascomycota</taxon>
        <taxon>Pezizomycotina</taxon>
        <taxon>Sordariomycetes</taxon>
        <taxon>Hypocreomycetidae</taxon>
        <taxon>Hypocreales</taxon>
        <taxon>Clavicipitaceae</taxon>
        <taxon>Clavicipitaceae incertae sedis</taxon>
        <taxon>'Torrubiella' clade</taxon>
    </lineage>
</organism>
<proteinExistence type="inferred from homology"/>
<gene>
    <name evidence="4" type="ORF">VHEMI02161</name>
</gene>
<dbReference type="Pfam" id="PF00561">
    <property type="entry name" value="Abhydrolase_1"/>
    <property type="match status" value="1"/>
</dbReference>
<comment type="similarity">
    <text evidence="1">Belongs to the peptidase S33 family.</text>
</comment>
<evidence type="ECO:0000313" key="4">
    <source>
        <dbReference type="EMBL" id="CEJ82070.1"/>
    </source>
</evidence>
<dbReference type="OrthoDB" id="7130006at2759"/>
<accession>A0A0A1T7C8</accession>
<keyword evidence="5" id="KW-1185">Reference proteome</keyword>